<gene>
    <name evidence="2" type="ORF">KVV02_006583</name>
</gene>
<feature type="region of interest" description="Disordered" evidence="1">
    <location>
        <begin position="473"/>
        <end position="621"/>
    </location>
</feature>
<feature type="compositionally biased region" description="Polar residues" evidence="1">
    <location>
        <begin position="809"/>
        <end position="821"/>
    </location>
</feature>
<reference evidence="2" key="1">
    <citation type="submission" date="2021-07" db="EMBL/GenBank/DDBJ databases">
        <title>Draft genome of Mortierella alpina, strain LL118, isolated from an aspen leaf litter sample.</title>
        <authorList>
            <person name="Yang S."/>
            <person name="Vinatzer B.A."/>
        </authorList>
    </citation>
    <scope>NUCLEOTIDE SEQUENCE</scope>
    <source>
        <strain evidence="2">LL118</strain>
    </source>
</reference>
<feature type="compositionally biased region" description="Polar residues" evidence="1">
    <location>
        <begin position="376"/>
        <end position="387"/>
    </location>
</feature>
<sequence>MSTVAKRLEVAQEQLLTLYTSIPVLTPCLEKIKTNHAEFVALNNSLRQLQETVASGQNRADKARKQLDSVFTINKGECEKAYRHEINGLKVVEDERRNCLRQRDDVVTVKYRLDKDRVLLLEQTRQLKKLNDSVFDRSRDEVANTDFPEELYWQLELKEYDFKISALRQQVMKYKTALSNLARAANLSEAALMALLGYADAAYKVWRVEYALKASQKMRLYLRVELSLSNAYSNEDAAREACPSIVPSFTTPVKPSTVQGYFEAVTKNSRGRYKIQPFTAEHELRSYIAQLRAAHKNAELVLAQETERLQSMEAYRESIVPLLAKIRRHVFQNSCMAGLRIEGWEDDQGRSLLGTEADILVRGGLHEIVPPMLGRSSHSSTSPQTVPGSRRASDDFLDRDEETLNTAHNRERRSSVRLSDNEDQDTSIDSSNPVIVHDGRVVLGSGRAPLSTISPANVLGSEVLMQVDRQRQALANQTRRDDQRRSHSRSGLDSERGSAPDGQQGQDSNGLSALGSLILSNGPADQASGGPAQGEREGRKKISRGLFGFGRGRRGSHNDDAVVPTGSSVDTASPFQLPGRNSRSSMDVTSISTDGSSLPSSNASNGHRSNVPSISISGENEDGLMQHPLRRTFFENASLAQLSSSSSSSSAGPVTPLSSPGARPRVMSMDEYVGVGPVAERNESFSRSLELSQGSAPLIPSYEEHQMHQAIDPESAYMMGLTSLAESDEDAASGMTNGLRIPNNSTTGLHHHRSSQSQQGTRARSRSLSPHPLFSFGAMTEDNYRRTNSNMAEAETGTGAGPTPRALYQQHQYSFSDQTPDGSALSRVAPPPDYAMQPPQYTA</sequence>
<accession>A0A9P8CYB0</accession>
<evidence type="ECO:0000256" key="1">
    <source>
        <dbReference type="SAM" id="MobiDB-lite"/>
    </source>
</evidence>
<feature type="compositionally biased region" description="Polar residues" evidence="1">
    <location>
        <begin position="755"/>
        <end position="768"/>
    </location>
</feature>
<dbReference type="AlphaFoldDB" id="A0A9P8CYB0"/>
<feature type="region of interest" description="Disordered" evidence="1">
    <location>
        <begin position="643"/>
        <end position="665"/>
    </location>
</feature>
<organism evidence="2 3">
    <name type="scientific">Mortierella alpina</name>
    <name type="common">Oleaginous fungus</name>
    <name type="synonym">Mortierella renispora</name>
    <dbReference type="NCBI Taxonomy" id="64518"/>
    <lineage>
        <taxon>Eukaryota</taxon>
        <taxon>Fungi</taxon>
        <taxon>Fungi incertae sedis</taxon>
        <taxon>Mucoromycota</taxon>
        <taxon>Mortierellomycotina</taxon>
        <taxon>Mortierellomycetes</taxon>
        <taxon>Mortierellales</taxon>
        <taxon>Mortierellaceae</taxon>
        <taxon>Mortierella</taxon>
    </lineage>
</organism>
<evidence type="ECO:0000313" key="2">
    <source>
        <dbReference type="EMBL" id="KAG9324337.1"/>
    </source>
</evidence>
<dbReference type="EMBL" id="JAIFTL010000070">
    <property type="protein sequence ID" value="KAG9324337.1"/>
    <property type="molecule type" value="Genomic_DNA"/>
</dbReference>
<feature type="compositionally biased region" description="Polar residues" evidence="1">
    <location>
        <begin position="501"/>
        <end position="511"/>
    </location>
</feature>
<feature type="compositionally biased region" description="Basic and acidic residues" evidence="1">
    <location>
        <begin position="478"/>
        <end position="498"/>
    </location>
</feature>
<dbReference type="Proteomes" id="UP000717515">
    <property type="component" value="Unassembled WGS sequence"/>
</dbReference>
<name>A0A9P8CYB0_MORAP</name>
<protein>
    <submittedName>
        <fullName evidence="2">Uncharacterized protein</fullName>
    </submittedName>
</protein>
<proteinExistence type="predicted"/>
<evidence type="ECO:0000313" key="3">
    <source>
        <dbReference type="Proteomes" id="UP000717515"/>
    </source>
</evidence>
<feature type="region of interest" description="Disordered" evidence="1">
    <location>
        <begin position="728"/>
        <end position="778"/>
    </location>
</feature>
<feature type="compositionally biased region" description="Polar residues" evidence="1">
    <location>
        <begin position="565"/>
        <end position="618"/>
    </location>
</feature>
<feature type="region of interest" description="Disordered" evidence="1">
    <location>
        <begin position="371"/>
        <end position="432"/>
    </location>
</feature>
<comment type="caution">
    <text evidence="2">The sequence shown here is derived from an EMBL/GenBank/DDBJ whole genome shotgun (WGS) entry which is preliminary data.</text>
</comment>
<feature type="region of interest" description="Disordered" evidence="1">
    <location>
        <begin position="793"/>
        <end position="843"/>
    </location>
</feature>